<dbReference type="InterPro" id="IPR015424">
    <property type="entry name" value="PyrdxlP-dep_Trfase"/>
</dbReference>
<gene>
    <name evidence="1" type="ORF">SDC9_168641</name>
</gene>
<reference evidence="1" key="1">
    <citation type="submission" date="2019-08" db="EMBL/GenBank/DDBJ databases">
        <authorList>
            <person name="Kucharzyk K."/>
            <person name="Murdoch R.W."/>
            <person name="Higgins S."/>
            <person name="Loffler F."/>
        </authorList>
    </citation>
    <scope>NUCLEOTIDE SEQUENCE</scope>
</reference>
<dbReference type="Gene3D" id="3.90.1150.10">
    <property type="entry name" value="Aspartate Aminotransferase, domain 1"/>
    <property type="match status" value="1"/>
</dbReference>
<accession>A0A645G5M2</accession>
<name>A0A645G5M2_9ZZZZ</name>
<organism evidence="1">
    <name type="scientific">bioreactor metagenome</name>
    <dbReference type="NCBI Taxonomy" id="1076179"/>
    <lineage>
        <taxon>unclassified sequences</taxon>
        <taxon>metagenomes</taxon>
        <taxon>ecological metagenomes</taxon>
    </lineage>
</organism>
<sequence>MVFFSIEDSSIDGKLIVDEFYKNGIKINPPENGEFRFVTNYWVNKEHIVRCVDILKELLNVK</sequence>
<proteinExistence type="predicted"/>
<comment type="caution">
    <text evidence="1">The sequence shown here is derived from an EMBL/GenBank/DDBJ whole genome shotgun (WGS) entry which is preliminary data.</text>
</comment>
<dbReference type="SUPFAM" id="SSF53383">
    <property type="entry name" value="PLP-dependent transferases"/>
    <property type="match status" value="1"/>
</dbReference>
<dbReference type="EMBL" id="VSSQ01069215">
    <property type="protein sequence ID" value="MPN21262.1"/>
    <property type="molecule type" value="Genomic_DNA"/>
</dbReference>
<evidence type="ECO:0000313" key="1">
    <source>
        <dbReference type="EMBL" id="MPN21262.1"/>
    </source>
</evidence>
<dbReference type="AlphaFoldDB" id="A0A645G5M2"/>
<dbReference type="InterPro" id="IPR015422">
    <property type="entry name" value="PyrdxlP-dep_Trfase_small"/>
</dbReference>
<protein>
    <submittedName>
        <fullName evidence="1">Uncharacterized protein</fullName>
    </submittedName>
</protein>